<dbReference type="EMBL" id="LCWF01000124">
    <property type="protein sequence ID" value="KKY18390.1"/>
    <property type="molecule type" value="Genomic_DNA"/>
</dbReference>
<evidence type="ECO:0000256" key="1">
    <source>
        <dbReference type="SAM" id="Coils"/>
    </source>
</evidence>
<feature type="coiled-coil region" evidence="1">
    <location>
        <begin position="424"/>
        <end position="451"/>
    </location>
</feature>
<organism evidence="3 4">
    <name type="scientific">Phaeomoniella chlamydospora</name>
    <name type="common">Phaeoacremonium chlamydosporum</name>
    <dbReference type="NCBI Taxonomy" id="158046"/>
    <lineage>
        <taxon>Eukaryota</taxon>
        <taxon>Fungi</taxon>
        <taxon>Dikarya</taxon>
        <taxon>Ascomycota</taxon>
        <taxon>Pezizomycotina</taxon>
        <taxon>Eurotiomycetes</taxon>
        <taxon>Chaetothyriomycetidae</taxon>
        <taxon>Phaeomoniellales</taxon>
        <taxon>Phaeomoniellaceae</taxon>
        <taxon>Phaeomoniella</taxon>
    </lineage>
</organism>
<feature type="compositionally biased region" description="Low complexity" evidence="2">
    <location>
        <begin position="807"/>
        <end position="818"/>
    </location>
</feature>
<gene>
    <name evidence="3" type="ORF">UCRPC4_g05007</name>
</gene>
<reference evidence="3 4" key="2">
    <citation type="submission" date="2015-05" db="EMBL/GenBank/DDBJ databases">
        <authorList>
            <person name="Morales-Cruz A."/>
            <person name="Amrine K.C."/>
            <person name="Cantu D."/>
        </authorList>
    </citation>
    <scope>NUCLEOTIDE SEQUENCE [LARGE SCALE GENOMIC DNA]</scope>
    <source>
        <strain evidence="3">UCRPC4</strain>
    </source>
</reference>
<comment type="caution">
    <text evidence="3">The sequence shown here is derived from an EMBL/GenBank/DDBJ whole genome shotgun (WGS) entry which is preliminary data.</text>
</comment>
<dbReference type="Proteomes" id="UP000053317">
    <property type="component" value="Unassembled WGS sequence"/>
</dbReference>
<dbReference type="OrthoDB" id="3548913at2759"/>
<feature type="compositionally biased region" description="Polar residues" evidence="2">
    <location>
        <begin position="902"/>
        <end position="911"/>
    </location>
</feature>
<dbReference type="AlphaFoldDB" id="A0A0G2GNK1"/>
<keyword evidence="4" id="KW-1185">Reference proteome</keyword>
<proteinExistence type="predicted"/>
<evidence type="ECO:0000313" key="4">
    <source>
        <dbReference type="Proteomes" id="UP000053317"/>
    </source>
</evidence>
<feature type="region of interest" description="Disordered" evidence="2">
    <location>
        <begin position="802"/>
        <end position="837"/>
    </location>
</feature>
<name>A0A0G2GNK1_PHACM</name>
<dbReference type="PANTHER" id="PTHR42064">
    <property type="entry name" value="YALI0F28677P"/>
    <property type="match status" value="1"/>
</dbReference>
<feature type="compositionally biased region" description="Basic and acidic residues" evidence="2">
    <location>
        <begin position="955"/>
        <end position="965"/>
    </location>
</feature>
<sequence length="1150" mass="128736">MSDYAAGIEASLQTRQAIEFFERTIQDLFSILDDEEGGLPRGSLELGSAILGKLNDVQLQGAFRGFLLYSWFFGDFLKSFVLEPEAHGALLDQHIRTEARDRILNEISKRAHAVVYMVFDDDTSFPIADAVRPNVNRMNNKLIVTDLNRLRDSSTILDPETDGYEETPLLPLILAPADLVSLVDALYPRVYSFNSGPDPFMTPSAFSQENSPSESSPYPGTAYGTMYLHDNIPIHAKARSTHSVTGIDMAFPGERHQVRSRVATGTQRFDCLRRDLENLSDTGSSVQPLPHQDSWIPLDVQRHGRISLASVPSTESFDMARPFTSMERQKKPSRRRNITMDAALRLAEGFNTVHGPTASSIGFDRFSRRSTWLEQMFEDEVELNHSKSDSAAAHYWWTALKHIQGNYPVCCLSGNDSKILQPLIDESLDLCERLTAEITALERQIAHCQSIFVRVRECLVSLSRQINDFRDKMWYVSGVRDSPPFEHARTIMTALNNMWLPEAPRMSSDTSTRGQIHSRPSSSSLLHQAELQTTDLLKAHADQGGPKKLADDQIEWVKRWMDGCGIENFCTGEERFHRFCLEIRETVNKLAGDTLLDGRFLWSSELFARERSRLDIFSNRSTSAHTATRPPSVVSDEGPLRGQDFVTRATSVDPSASPGRKGSFHGLDRWRAGRDTLAFDTASASDSPGRTLSTVPSDSYTGFWSPAVTQAQSATSVYSNHSRPASVHTDLPGMKISDPSQNAKAMFLQHLRNNLVSLLLSDLCCPVWSTGCETDAWISDVLNQPIIRQRIRKRASIEKLLSRGSAPSHHLSRPSSPRLKSKRSMSAGPGSLRDRPQSLLSSTKAEHMPRLDPAVNPNRGPFSFASAFADIIQRFSAEADPRQKLQSLKDLRNLVTSSLDTLPEESSQLDNRSQSHSRRQSRRWSQPILQRRRNESLPRTVPPEQEAVEETEEYGESKSPRLDPADSKVIDRMKKIFMDIRPRTLFRDLQLVSTFTDPIVLAEPDNAKALLLTGLAALAFKEDVCRTMVGIADRVIMQDSIKRRLTGETTSDFSLSDAINFWIICAKEGNAVAQREIATLYLTHSSFLPKASAPMSLSRDTFNSQTEISLRNVPETSVDESAMKLAVHWMQLAAKNGDKLAQSRLQTGRQ</sequence>
<keyword evidence="1" id="KW-0175">Coiled coil</keyword>
<reference evidence="3 4" key="1">
    <citation type="submission" date="2015-05" db="EMBL/GenBank/DDBJ databases">
        <title>Distinctive expansion of gene families associated with plant cell wall degradation and secondary metabolism in the genomes of grapevine trunk pathogens.</title>
        <authorList>
            <person name="Lawrence D.P."/>
            <person name="Travadon R."/>
            <person name="Rolshausen P.E."/>
            <person name="Baumgartner K."/>
        </authorList>
    </citation>
    <scope>NUCLEOTIDE SEQUENCE [LARGE SCALE GENOMIC DNA]</scope>
    <source>
        <strain evidence="3">UCRPC4</strain>
    </source>
</reference>
<protein>
    <submittedName>
        <fullName evidence="3">Uncharacterized protein</fullName>
    </submittedName>
</protein>
<dbReference type="PANTHER" id="PTHR42064:SF1">
    <property type="entry name" value="YALI0F28677P"/>
    <property type="match status" value="1"/>
</dbReference>
<evidence type="ECO:0000313" key="3">
    <source>
        <dbReference type="EMBL" id="KKY18390.1"/>
    </source>
</evidence>
<feature type="region of interest" description="Disordered" evidence="2">
    <location>
        <begin position="902"/>
        <end position="965"/>
    </location>
</feature>
<accession>A0A0G2GNK1</accession>
<evidence type="ECO:0000256" key="2">
    <source>
        <dbReference type="SAM" id="MobiDB-lite"/>
    </source>
</evidence>